<dbReference type="InterPro" id="IPR046641">
    <property type="entry name" value="DUF6753"/>
</dbReference>
<name>A0A563VWI8_9CYAN</name>
<reference evidence="1 2" key="1">
    <citation type="submission" date="2019-01" db="EMBL/GenBank/DDBJ databases">
        <authorList>
            <person name="Brito A."/>
        </authorList>
    </citation>
    <scope>NUCLEOTIDE SEQUENCE [LARGE SCALE GENOMIC DNA]</scope>
    <source>
        <strain evidence="1">1</strain>
    </source>
</reference>
<dbReference type="Proteomes" id="UP000320055">
    <property type="component" value="Unassembled WGS sequence"/>
</dbReference>
<dbReference type="AlphaFoldDB" id="A0A563VWI8"/>
<keyword evidence="2" id="KW-1185">Reference proteome</keyword>
<dbReference type="EMBL" id="CAACVJ010000306">
    <property type="protein sequence ID" value="VEP15819.1"/>
    <property type="molecule type" value="Genomic_DNA"/>
</dbReference>
<dbReference type="OrthoDB" id="581947at2"/>
<evidence type="ECO:0000313" key="2">
    <source>
        <dbReference type="Proteomes" id="UP000320055"/>
    </source>
</evidence>
<protein>
    <submittedName>
        <fullName evidence="1">Uncharacterized protein</fullName>
    </submittedName>
</protein>
<dbReference type="RefSeq" id="WP_144874648.1">
    <property type="nucleotide sequence ID" value="NZ_LR214110.1"/>
</dbReference>
<evidence type="ECO:0000313" key="1">
    <source>
        <dbReference type="EMBL" id="VEP15819.1"/>
    </source>
</evidence>
<organism evidence="1 2">
    <name type="scientific">Hyella patelloides LEGE 07179</name>
    <dbReference type="NCBI Taxonomy" id="945734"/>
    <lineage>
        <taxon>Bacteria</taxon>
        <taxon>Bacillati</taxon>
        <taxon>Cyanobacteriota</taxon>
        <taxon>Cyanophyceae</taxon>
        <taxon>Pleurocapsales</taxon>
        <taxon>Hyellaceae</taxon>
        <taxon>Hyella</taxon>
    </lineage>
</organism>
<accession>A0A563VWI8</accession>
<gene>
    <name evidence="1" type="ORF">H1P_3740005</name>
</gene>
<proteinExistence type="predicted"/>
<sequence length="277" mass="30657">MSGLNGKTKEVLDACLSSESPEVRAKVYEIINVSGLEADDPMFLILALTGQMRVFLEAAPTELSKLLADWKAHCASSLEEITAAISRVKETQLRTAQTFAESIERVSNKCVENIFEAGMAATSAIASANSETLASAKIARTETREIKEEISRLHTGVENNRQQNEVVSKALLEQTGQTVKKLDKVADKVYYLRAAIKHLQQDTIWVKVSDWASPLSILLIAILIGGTVGWRLAYAKYDVPNSVFAQQVIDWNLDRFIKCFKEGNPKCTIYIVPPPKK</sequence>
<dbReference type="Pfam" id="PF20538">
    <property type="entry name" value="DUF6753"/>
    <property type="match status" value="1"/>
</dbReference>